<dbReference type="Gene3D" id="3.20.20.140">
    <property type="entry name" value="Metal-dependent hydrolases"/>
    <property type="match status" value="1"/>
</dbReference>
<name>A0ABV3LHW8_9MICO</name>
<sequence>MHTCFHGEADTFGVLLHEPSQLRDYIVGAHRAGWTVATLAIGDRAITHVLDAVEEAQ</sequence>
<evidence type="ECO:0000313" key="1">
    <source>
        <dbReference type="EMBL" id="MEW1975448.1"/>
    </source>
</evidence>
<proteinExistence type="predicted"/>
<protein>
    <submittedName>
        <fullName evidence="1">Uncharacterized protein</fullName>
    </submittedName>
</protein>
<organism evidence="1 2">
    <name type="scientific">Microbacterium profundi</name>
    <dbReference type="NCBI Taxonomy" id="450380"/>
    <lineage>
        <taxon>Bacteria</taxon>
        <taxon>Bacillati</taxon>
        <taxon>Actinomycetota</taxon>
        <taxon>Actinomycetes</taxon>
        <taxon>Micrococcales</taxon>
        <taxon>Microbacteriaceae</taxon>
        <taxon>Microbacterium</taxon>
    </lineage>
</organism>
<reference evidence="1 2" key="1">
    <citation type="submission" date="2024-06" db="EMBL/GenBank/DDBJ databases">
        <title>The Natural Products Discovery Center: Release of the First 8490 Sequenced Strains for Exploring Actinobacteria Biosynthetic Diversity.</title>
        <authorList>
            <person name="Kalkreuter E."/>
            <person name="Kautsar S.A."/>
            <person name="Yang D."/>
            <person name="Bader C.D."/>
            <person name="Teijaro C.N."/>
            <person name="Fluegel L."/>
            <person name="Davis C.M."/>
            <person name="Simpson J.R."/>
            <person name="Lauterbach L."/>
            <person name="Steele A.D."/>
            <person name="Gui C."/>
            <person name="Meng S."/>
            <person name="Li G."/>
            <person name="Viehrig K."/>
            <person name="Ye F."/>
            <person name="Su P."/>
            <person name="Kiefer A.F."/>
            <person name="Nichols A."/>
            <person name="Cepeda A.J."/>
            <person name="Yan W."/>
            <person name="Fan B."/>
            <person name="Jiang Y."/>
            <person name="Adhikari A."/>
            <person name="Zheng C.-J."/>
            <person name="Schuster L."/>
            <person name="Cowan T.M."/>
            <person name="Smanski M.J."/>
            <person name="Chevrette M.G."/>
            <person name="De Carvalho L.P.S."/>
            <person name="Shen B."/>
        </authorList>
    </citation>
    <scope>NUCLEOTIDE SEQUENCE [LARGE SCALE GENOMIC DNA]</scope>
    <source>
        <strain evidence="1 2">NPDC077434</strain>
    </source>
</reference>
<dbReference type="RefSeq" id="WP_206494699.1">
    <property type="nucleotide sequence ID" value="NZ_JAJVKR010000002.1"/>
</dbReference>
<dbReference type="EMBL" id="JBFBMH010000013">
    <property type="protein sequence ID" value="MEW1975448.1"/>
    <property type="molecule type" value="Genomic_DNA"/>
</dbReference>
<evidence type="ECO:0000313" key="2">
    <source>
        <dbReference type="Proteomes" id="UP001553715"/>
    </source>
</evidence>
<comment type="caution">
    <text evidence="1">The sequence shown here is derived from an EMBL/GenBank/DDBJ whole genome shotgun (WGS) entry which is preliminary data.</text>
</comment>
<keyword evidence="2" id="KW-1185">Reference proteome</keyword>
<gene>
    <name evidence="1" type="ORF">AB0301_10290</name>
</gene>
<dbReference type="Proteomes" id="UP001553715">
    <property type="component" value="Unassembled WGS sequence"/>
</dbReference>
<accession>A0ABV3LHW8</accession>